<dbReference type="PANTHER" id="PTHR10768">
    <property type="entry name" value="60S RIBOSOMAL PROTEIN L37"/>
    <property type="match status" value="1"/>
</dbReference>
<dbReference type="EMBL" id="JACMSC010000007">
    <property type="protein sequence ID" value="KAG6514116.1"/>
    <property type="molecule type" value="Genomic_DNA"/>
</dbReference>
<dbReference type="Proteomes" id="UP000734854">
    <property type="component" value="Unassembled WGS sequence"/>
</dbReference>
<evidence type="ECO:0000313" key="1">
    <source>
        <dbReference type="EMBL" id="KAG6514116.1"/>
    </source>
</evidence>
<organism evidence="1 2">
    <name type="scientific">Zingiber officinale</name>
    <name type="common">Ginger</name>
    <name type="synonym">Amomum zingiber</name>
    <dbReference type="NCBI Taxonomy" id="94328"/>
    <lineage>
        <taxon>Eukaryota</taxon>
        <taxon>Viridiplantae</taxon>
        <taxon>Streptophyta</taxon>
        <taxon>Embryophyta</taxon>
        <taxon>Tracheophyta</taxon>
        <taxon>Spermatophyta</taxon>
        <taxon>Magnoliopsida</taxon>
        <taxon>Liliopsida</taxon>
        <taxon>Zingiberales</taxon>
        <taxon>Zingiberaceae</taxon>
        <taxon>Zingiber</taxon>
    </lineage>
</organism>
<dbReference type="GO" id="GO:0022625">
    <property type="term" value="C:cytosolic large ribosomal subunit"/>
    <property type="evidence" value="ECO:0007669"/>
    <property type="project" value="TreeGrafter"/>
</dbReference>
<dbReference type="AlphaFoldDB" id="A0A8J5H0G6"/>
<sequence>MVSNLWKYYFWNAKYLSNPEAILCRACVDNWSAKAITRKTTGIGRMKYLPHMPQRFKNNFREGTEAAPRKKAATV</sequence>
<name>A0A8J5H0G6_ZINOF</name>
<comment type="caution">
    <text evidence="1">The sequence shown here is derived from an EMBL/GenBank/DDBJ whole genome shotgun (WGS) entry which is preliminary data.</text>
</comment>
<dbReference type="GO" id="GO:0003723">
    <property type="term" value="F:RNA binding"/>
    <property type="evidence" value="ECO:0007669"/>
    <property type="project" value="TreeGrafter"/>
</dbReference>
<gene>
    <name evidence="1" type="ORF">ZIOFF_024456</name>
</gene>
<proteinExistence type="predicted"/>
<dbReference type="PANTHER" id="PTHR10768:SF0">
    <property type="entry name" value="RIBOSOMAL PROTEIN L37"/>
    <property type="match status" value="1"/>
</dbReference>
<evidence type="ECO:0008006" key="3">
    <source>
        <dbReference type="Google" id="ProtNLM"/>
    </source>
</evidence>
<reference evidence="1 2" key="1">
    <citation type="submission" date="2020-08" db="EMBL/GenBank/DDBJ databases">
        <title>Plant Genome Project.</title>
        <authorList>
            <person name="Zhang R.-G."/>
        </authorList>
    </citation>
    <scope>NUCLEOTIDE SEQUENCE [LARGE SCALE GENOMIC DNA]</scope>
    <source>
        <tissue evidence="1">Rhizome</tissue>
    </source>
</reference>
<dbReference type="OrthoDB" id="528079at2759"/>
<protein>
    <recommendedName>
        <fullName evidence="3">Ribosomal protein L37</fullName>
    </recommendedName>
</protein>
<keyword evidence="2" id="KW-1185">Reference proteome</keyword>
<accession>A0A8J5H0G6</accession>
<evidence type="ECO:0000313" key="2">
    <source>
        <dbReference type="Proteomes" id="UP000734854"/>
    </source>
</evidence>